<dbReference type="InterPro" id="IPR050228">
    <property type="entry name" value="Carboxylesterase_BioH"/>
</dbReference>
<comment type="caution">
    <text evidence="2">The sequence shown here is derived from an EMBL/GenBank/DDBJ whole genome shotgun (WGS) entry which is preliminary data.</text>
</comment>
<reference evidence="2" key="1">
    <citation type="submission" date="2021-01" db="EMBL/GenBank/DDBJ databases">
        <title>Whole genome shotgun sequence of Virgisporangium aurantiacum NBRC 16421.</title>
        <authorList>
            <person name="Komaki H."/>
            <person name="Tamura T."/>
        </authorList>
    </citation>
    <scope>NUCLEOTIDE SEQUENCE</scope>
    <source>
        <strain evidence="2">NBRC 16421</strain>
    </source>
</reference>
<feature type="domain" description="AB hydrolase-1" evidence="1">
    <location>
        <begin position="9"/>
        <end position="249"/>
    </location>
</feature>
<accession>A0A8J3ZHA2</accession>
<dbReference type="PANTHER" id="PTHR43194">
    <property type="entry name" value="HYDROLASE ALPHA/BETA FOLD FAMILY"/>
    <property type="match status" value="1"/>
</dbReference>
<evidence type="ECO:0000313" key="2">
    <source>
        <dbReference type="EMBL" id="GIJ61373.1"/>
    </source>
</evidence>
<name>A0A8J3ZHA2_9ACTN</name>
<keyword evidence="2" id="KW-0378">Hydrolase</keyword>
<dbReference type="Gene3D" id="3.40.50.1820">
    <property type="entry name" value="alpha/beta hydrolase"/>
    <property type="match status" value="1"/>
</dbReference>
<dbReference type="AlphaFoldDB" id="A0A8J3ZHA2"/>
<keyword evidence="3" id="KW-1185">Reference proteome</keyword>
<dbReference type="RefSeq" id="WP_239152340.1">
    <property type="nucleotide sequence ID" value="NZ_BOPG01000065.1"/>
</dbReference>
<dbReference type="Proteomes" id="UP000612585">
    <property type="component" value="Unassembled WGS sequence"/>
</dbReference>
<dbReference type="InterPro" id="IPR029058">
    <property type="entry name" value="AB_hydrolase_fold"/>
</dbReference>
<dbReference type="InterPro" id="IPR000073">
    <property type="entry name" value="AB_hydrolase_1"/>
</dbReference>
<dbReference type="SUPFAM" id="SSF53474">
    <property type="entry name" value="alpha/beta-Hydrolases"/>
    <property type="match status" value="1"/>
</dbReference>
<dbReference type="Pfam" id="PF12697">
    <property type="entry name" value="Abhydrolase_6"/>
    <property type="match status" value="1"/>
</dbReference>
<gene>
    <name evidence="2" type="ORF">Vau01_088890</name>
</gene>
<organism evidence="2 3">
    <name type="scientific">Virgisporangium aurantiacum</name>
    <dbReference type="NCBI Taxonomy" id="175570"/>
    <lineage>
        <taxon>Bacteria</taxon>
        <taxon>Bacillati</taxon>
        <taxon>Actinomycetota</taxon>
        <taxon>Actinomycetes</taxon>
        <taxon>Micromonosporales</taxon>
        <taxon>Micromonosporaceae</taxon>
        <taxon>Virgisporangium</taxon>
    </lineage>
</organism>
<dbReference type="EMBL" id="BOPG01000065">
    <property type="protein sequence ID" value="GIJ61373.1"/>
    <property type="molecule type" value="Genomic_DNA"/>
</dbReference>
<dbReference type="GO" id="GO:0016787">
    <property type="term" value="F:hydrolase activity"/>
    <property type="evidence" value="ECO:0007669"/>
    <property type="project" value="UniProtKB-KW"/>
</dbReference>
<dbReference type="PANTHER" id="PTHR43194:SF2">
    <property type="entry name" value="PEROXISOMAL MEMBRANE PROTEIN LPX1"/>
    <property type="match status" value="1"/>
</dbReference>
<sequence>MSELTSDTIVLIHGLWMTPRSWEHWVERYTAAGYHVIAPAWPGLEGEVDALRGDPTPLTRLDVTMIVDHYERIIRDLDRPPMIIGHSFGGTFVQLLLDRGLGAAGVALAPSPVRGVRRLPFSTLRVTAPVLRNPANRHKAVPLTPDQFRYAFCNTLSKAESRTVYDRYHVPAAANVLFQGALANVAPKTPLRVDFTNVNRAPLLFLAGGKDHVIPAAVNRENARKYRRTSALTAYREFPDRSHYTVGQPGWEEIADYALNWALNPTVVGGTRT</sequence>
<evidence type="ECO:0000259" key="1">
    <source>
        <dbReference type="Pfam" id="PF12697"/>
    </source>
</evidence>
<protein>
    <submittedName>
        <fullName evidence="2">Alpha/beta hydrolase</fullName>
    </submittedName>
</protein>
<evidence type="ECO:0000313" key="3">
    <source>
        <dbReference type="Proteomes" id="UP000612585"/>
    </source>
</evidence>
<proteinExistence type="predicted"/>